<organism evidence="8 9">
    <name type="scientific">Dongia sedimenti</name>
    <dbReference type="NCBI Taxonomy" id="3064282"/>
    <lineage>
        <taxon>Bacteria</taxon>
        <taxon>Pseudomonadati</taxon>
        <taxon>Pseudomonadota</taxon>
        <taxon>Alphaproteobacteria</taxon>
        <taxon>Rhodospirillales</taxon>
        <taxon>Dongiaceae</taxon>
        <taxon>Dongia</taxon>
    </lineage>
</organism>
<proteinExistence type="inferred from homology"/>
<dbReference type="EMBL" id="JAUYVI010000001">
    <property type="protein sequence ID" value="MDQ7246466.1"/>
    <property type="molecule type" value="Genomic_DNA"/>
</dbReference>
<dbReference type="Pfam" id="PF00015">
    <property type="entry name" value="MCPsignal"/>
    <property type="match status" value="1"/>
</dbReference>
<dbReference type="CDD" id="cd01068">
    <property type="entry name" value="globin_sensor"/>
    <property type="match status" value="1"/>
</dbReference>
<reference evidence="9" key="1">
    <citation type="submission" date="2023-08" db="EMBL/GenBank/DDBJ databases">
        <title>Rhodospirillaceae gen. nov., a novel taxon isolated from the Yangtze River Yuezi River estuary sludge.</title>
        <authorList>
            <person name="Ruan L."/>
        </authorList>
    </citation>
    <scope>NUCLEOTIDE SEQUENCE [LARGE SCALE GENOMIC DNA]</scope>
    <source>
        <strain evidence="9">R-7</strain>
    </source>
</reference>
<dbReference type="PROSITE" id="PS50111">
    <property type="entry name" value="CHEMOTAXIS_TRANSDUC_2"/>
    <property type="match status" value="1"/>
</dbReference>
<dbReference type="PANTHER" id="PTHR32089:SF112">
    <property type="entry name" value="LYSOZYME-LIKE PROTEIN-RELATED"/>
    <property type="match status" value="1"/>
</dbReference>
<evidence type="ECO:0000259" key="7">
    <source>
        <dbReference type="PROSITE" id="PS50192"/>
    </source>
</evidence>
<dbReference type="Proteomes" id="UP001230156">
    <property type="component" value="Unassembled WGS sequence"/>
</dbReference>
<protein>
    <submittedName>
        <fullName evidence="8">Globin-coupled sensor protein</fullName>
    </submittedName>
</protein>
<keyword evidence="3 5" id="KW-0807">Transducer</keyword>
<dbReference type="InterPro" id="IPR039379">
    <property type="entry name" value="Protoglobin_sensor_dom"/>
</dbReference>
<feature type="domain" description="T-SNARE coiled-coil homology" evidence="7">
    <location>
        <begin position="339"/>
        <end position="401"/>
    </location>
</feature>
<comment type="similarity">
    <text evidence="4">Belongs to the methyl-accepting chemotaxis (MCP) protein family.</text>
</comment>
<keyword evidence="2" id="KW-1003">Cell membrane</keyword>
<dbReference type="Pfam" id="PF11563">
    <property type="entry name" value="Protoglobin"/>
    <property type="match status" value="1"/>
</dbReference>
<dbReference type="RefSeq" id="WP_379953859.1">
    <property type="nucleotide sequence ID" value="NZ_JAUYVI010000001.1"/>
</dbReference>
<evidence type="ECO:0000313" key="8">
    <source>
        <dbReference type="EMBL" id="MDQ7246466.1"/>
    </source>
</evidence>
<accession>A0ABU0YFH0</accession>
<evidence type="ECO:0000313" key="9">
    <source>
        <dbReference type="Proteomes" id="UP001230156"/>
    </source>
</evidence>
<name>A0ABU0YFH0_9PROT</name>
<dbReference type="InterPro" id="IPR044398">
    <property type="entry name" value="Globin-sensor_dom"/>
</dbReference>
<comment type="caution">
    <text evidence="8">The sequence shown here is derived from an EMBL/GenBank/DDBJ whole genome shotgun (WGS) entry which is preliminary data.</text>
</comment>
<dbReference type="Gene3D" id="1.10.287.950">
    <property type="entry name" value="Methyl-accepting chemotaxis protein"/>
    <property type="match status" value="1"/>
</dbReference>
<keyword evidence="2" id="KW-0997">Cell inner membrane</keyword>
<evidence type="ECO:0000256" key="3">
    <source>
        <dbReference type="ARBA" id="ARBA00023224"/>
    </source>
</evidence>
<evidence type="ECO:0000256" key="4">
    <source>
        <dbReference type="ARBA" id="ARBA00029447"/>
    </source>
</evidence>
<evidence type="ECO:0000256" key="1">
    <source>
        <dbReference type="ARBA" id="ARBA00004429"/>
    </source>
</evidence>
<dbReference type="InterPro" id="IPR000727">
    <property type="entry name" value="T_SNARE_dom"/>
</dbReference>
<evidence type="ECO:0000259" key="6">
    <source>
        <dbReference type="PROSITE" id="PS50111"/>
    </source>
</evidence>
<dbReference type="InterPro" id="IPR009050">
    <property type="entry name" value="Globin-like_sf"/>
</dbReference>
<feature type="domain" description="Methyl-accepting transducer" evidence="6">
    <location>
        <begin position="180"/>
        <end position="423"/>
    </location>
</feature>
<dbReference type="SUPFAM" id="SSF58104">
    <property type="entry name" value="Methyl-accepting chemotaxis protein (MCP) signaling domain"/>
    <property type="match status" value="1"/>
</dbReference>
<sequence>MSDSLHREERLRFLNIDAATKAALVEFRPLLEQHVQAILGKFYNHIGQYPELASKFKDASSMPRAKAAQASHWMGIFEGKFDDVYVERVRRIGKTHEVIGLEPRWYIGGYALAMSELMAVAVAQYRKKPEKLTAVLQAMVKALFLDMDYAISIYIDEGKLTHQNQMNALAESFEGSVLGLVEQVSSAAASMKETAETMSSVAEEATRQATAVAAASEETTQNVQTVASATEELSASIGEIGNRISESSRIVGEAVSQADDTNHRVAGLSEAAQKIGEVVRLISDIAGQTNLLALNATIEAARAGDAGKGFAVVASEVKQLATQTARATDQIAGQVQAIQSAVSNAAQAILQITNTINRVNEISTAIASAVEEQAAATQEISRNIQQASAGTTEVASNIAGVSEAAHQTGQSASQVLGSASNLNQSSTQLRGEVGAFLKKIRG</sequence>
<dbReference type="InterPro" id="IPR004090">
    <property type="entry name" value="Chemotax_Me-accpt_rcpt"/>
</dbReference>
<dbReference type="Gene3D" id="1.10.490.10">
    <property type="entry name" value="Globins"/>
    <property type="match status" value="1"/>
</dbReference>
<evidence type="ECO:0000256" key="5">
    <source>
        <dbReference type="PROSITE-ProRule" id="PRU00284"/>
    </source>
</evidence>
<dbReference type="InterPro" id="IPR004089">
    <property type="entry name" value="MCPsignal_dom"/>
</dbReference>
<dbReference type="SUPFAM" id="SSF46458">
    <property type="entry name" value="Globin-like"/>
    <property type="match status" value="1"/>
</dbReference>
<evidence type="ECO:0000256" key="2">
    <source>
        <dbReference type="ARBA" id="ARBA00022519"/>
    </source>
</evidence>
<dbReference type="PROSITE" id="PS50192">
    <property type="entry name" value="T_SNARE"/>
    <property type="match status" value="1"/>
</dbReference>
<dbReference type="InterPro" id="IPR012292">
    <property type="entry name" value="Globin/Proto"/>
</dbReference>
<dbReference type="PRINTS" id="PR00260">
    <property type="entry name" value="CHEMTRNSDUCR"/>
</dbReference>
<keyword evidence="9" id="KW-1185">Reference proteome</keyword>
<comment type="subcellular location">
    <subcellularLocation>
        <location evidence="1">Cell inner membrane</location>
        <topology evidence="1">Multi-pass membrane protein</topology>
    </subcellularLocation>
</comment>
<keyword evidence="2" id="KW-0472">Membrane</keyword>
<dbReference type="PANTHER" id="PTHR32089">
    <property type="entry name" value="METHYL-ACCEPTING CHEMOTAXIS PROTEIN MCPB"/>
    <property type="match status" value="1"/>
</dbReference>
<dbReference type="SMART" id="SM00283">
    <property type="entry name" value="MA"/>
    <property type="match status" value="1"/>
</dbReference>
<gene>
    <name evidence="8" type="ORF">Q8A70_02255</name>
</gene>